<feature type="region of interest" description="Disordered" evidence="1">
    <location>
        <begin position="1"/>
        <end position="52"/>
    </location>
</feature>
<accession>A0A0D2PVI6</accession>
<protein>
    <submittedName>
        <fullName evidence="2">Uncharacterized protein</fullName>
    </submittedName>
</protein>
<name>A0A0D2PVI6_HYPSF</name>
<organism evidence="2 3">
    <name type="scientific">Hypholoma sublateritium (strain FD-334 SS-4)</name>
    <dbReference type="NCBI Taxonomy" id="945553"/>
    <lineage>
        <taxon>Eukaryota</taxon>
        <taxon>Fungi</taxon>
        <taxon>Dikarya</taxon>
        <taxon>Basidiomycota</taxon>
        <taxon>Agaricomycotina</taxon>
        <taxon>Agaricomycetes</taxon>
        <taxon>Agaricomycetidae</taxon>
        <taxon>Agaricales</taxon>
        <taxon>Agaricineae</taxon>
        <taxon>Strophariaceae</taxon>
        <taxon>Hypholoma</taxon>
    </lineage>
</organism>
<evidence type="ECO:0000313" key="3">
    <source>
        <dbReference type="Proteomes" id="UP000054270"/>
    </source>
</evidence>
<sequence>MRSQARTPQPAGPNALIRRAPTPPARRAAPRIPARSPAISTDAPRPIVASQL</sequence>
<proteinExistence type="predicted"/>
<evidence type="ECO:0000256" key="1">
    <source>
        <dbReference type="SAM" id="MobiDB-lite"/>
    </source>
</evidence>
<gene>
    <name evidence="2" type="ORF">HYPSUDRAFT_39750</name>
</gene>
<reference evidence="3" key="1">
    <citation type="submission" date="2014-04" db="EMBL/GenBank/DDBJ databases">
        <title>Evolutionary Origins and Diversification of the Mycorrhizal Mutualists.</title>
        <authorList>
            <consortium name="DOE Joint Genome Institute"/>
            <consortium name="Mycorrhizal Genomics Consortium"/>
            <person name="Kohler A."/>
            <person name="Kuo A."/>
            <person name="Nagy L.G."/>
            <person name="Floudas D."/>
            <person name="Copeland A."/>
            <person name="Barry K.W."/>
            <person name="Cichocki N."/>
            <person name="Veneault-Fourrey C."/>
            <person name="LaButti K."/>
            <person name="Lindquist E.A."/>
            <person name="Lipzen A."/>
            <person name="Lundell T."/>
            <person name="Morin E."/>
            <person name="Murat C."/>
            <person name="Riley R."/>
            <person name="Ohm R."/>
            <person name="Sun H."/>
            <person name="Tunlid A."/>
            <person name="Henrissat B."/>
            <person name="Grigoriev I.V."/>
            <person name="Hibbett D.S."/>
            <person name="Martin F."/>
        </authorList>
    </citation>
    <scope>NUCLEOTIDE SEQUENCE [LARGE SCALE GENOMIC DNA]</scope>
    <source>
        <strain evidence="3">FD-334 SS-4</strain>
    </source>
</reference>
<keyword evidence="3" id="KW-1185">Reference proteome</keyword>
<dbReference type="EMBL" id="KN817542">
    <property type="protein sequence ID" value="KJA23560.1"/>
    <property type="molecule type" value="Genomic_DNA"/>
</dbReference>
<feature type="compositionally biased region" description="Low complexity" evidence="1">
    <location>
        <begin position="17"/>
        <end position="39"/>
    </location>
</feature>
<evidence type="ECO:0000313" key="2">
    <source>
        <dbReference type="EMBL" id="KJA23560.1"/>
    </source>
</evidence>
<dbReference type="AlphaFoldDB" id="A0A0D2PVI6"/>
<dbReference type="Proteomes" id="UP000054270">
    <property type="component" value="Unassembled WGS sequence"/>
</dbReference>